<organism evidence="1 2">
    <name type="scientific">Hypholoma sublateritium (strain FD-334 SS-4)</name>
    <dbReference type="NCBI Taxonomy" id="945553"/>
    <lineage>
        <taxon>Eukaryota</taxon>
        <taxon>Fungi</taxon>
        <taxon>Dikarya</taxon>
        <taxon>Basidiomycota</taxon>
        <taxon>Agaricomycotina</taxon>
        <taxon>Agaricomycetes</taxon>
        <taxon>Agaricomycetidae</taxon>
        <taxon>Agaricales</taxon>
        <taxon>Agaricineae</taxon>
        <taxon>Strophariaceae</taxon>
        <taxon>Hypholoma</taxon>
    </lineage>
</organism>
<dbReference type="Proteomes" id="UP000054270">
    <property type="component" value="Unassembled WGS sequence"/>
</dbReference>
<reference evidence="2" key="1">
    <citation type="submission" date="2014-04" db="EMBL/GenBank/DDBJ databases">
        <title>Evolutionary Origins and Diversification of the Mycorrhizal Mutualists.</title>
        <authorList>
            <consortium name="DOE Joint Genome Institute"/>
            <consortium name="Mycorrhizal Genomics Consortium"/>
            <person name="Kohler A."/>
            <person name="Kuo A."/>
            <person name="Nagy L.G."/>
            <person name="Floudas D."/>
            <person name="Copeland A."/>
            <person name="Barry K.W."/>
            <person name="Cichocki N."/>
            <person name="Veneault-Fourrey C."/>
            <person name="LaButti K."/>
            <person name="Lindquist E.A."/>
            <person name="Lipzen A."/>
            <person name="Lundell T."/>
            <person name="Morin E."/>
            <person name="Murat C."/>
            <person name="Riley R."/>
            <person name="Ohm R."/>
            <person name="Sun H."/>
            <person name="Tunlid A."/>
            <person name="Henrissat B."/>
            <person name="Grigoriev I.V."/>
            <person name="Hibbett D.S."/>
            <person name="Martin F."/>
        </authorList>
    </citation>
    <scope>NUCLEOTIDE SEQUENCE [LARGE SCALE GENOMIC DNA]</scope>
    <source>
        <strain evidence="2">FD-334 SS-4</strain>
    </source>
</reference>
<evidence type="ECO:0000313" key="1">
    <source>
        <dbReference type="EMBL" id="KJA16797.1"/>
    </source>
</evidence>
<gene>
    <name evidence="1" type="ORF">HYPSUDRAFT_147224</name>
</gene>
<dbReference type="OMA" id="VESHRCK"/>
<dbReference type="EMBL" id="KN817614">
    <property type="protein sequence ID" value="KJA16797.1"/>
    <property type="molecule type" value="Genomic_DNA"/>
</dbReference>
<keyword evidence="2" id="KW-1185">Reference proteome</keyword>
<accession>A0A0D2KQB2</accession>
<dbReference type="AlphaFoldDB" id="A0A0D2KQB2"/>
<proteinExistence type="predicted"/>
<name>A0A0D2KQB2_HYPSF</name>
<protein>
    <submittedName>
        <fullName evidence="1">Uncharacterized protein</fullName>
    </submittedName>
</protein>
<sequence>MPKKWVTAEQEKWLRERLPLFVESHRCKTTMVFYSEVHKEWRKNWPHRNLTNMEITAIDGNVEKAVKEIQSKTEDRVIAWFHNHNRSIVSSRGTRGTIKLDMKPRKKQPWQAYQRMTYETQWKDVIDKAYDELRAEWKPKAPGDIFNLSRFEFMNDFMRKKYEEQSPEVKAKVEEFRQQKYDLQGLSSAEKQQQ</sequence>
<evidence type="ECO:0000313" key="2">
    <source>
        <dbReference type="Proteomes" id="UP000054270"/>
    </source>
</evidence>
<dbReference type="STRING" id="945553.A0A0D2KQB2"/>
<dbReference type="OrthoDB" id="2803783at2759"/>